<dbReference type="InterPro" id="IPR002173">
    <property type="entry name" value="Carboh/pur_kinase_PfkB_CS"/>
</dbReference>
<dbReference type="PROSITE" id="PS00584">
    <property type="entry name" value="PFKB_KINASES_2"/>
    <property type="match status" value="1"/>
</dbReference>
<dbReference type="InterPro" id="IPR029056">
    <property type="entry name" value="Ribokinase-like"/>
</dbReference>
<dbReference type="Proteomes" id="UP000182258">
    <property type="component" value="Unassembled WGS sequence"/>
</dbReference>
<dbReference type="STRING" id="728005.SAMN04488059_1412"/>
<feature type="domain" description="Carbohydrate kinase PfkB" evidence="3">
    <location>
        <begin position="37"/>
        <end position="294"/>
    </location>
</feature>
<gene>
    <name evidence="5" type="ORF">SAMN04488059_1412</name>
    <name evidence="4" type="ORF">WH91_13250</name>
</gene>
<proteinExistence type="predicted"/>
<dbReference type="PANTHER" id="PTHR10584:SF166">
    <property type="entry name" value="RIBOKINASE"/>
    <property type="match status" value="1"/>
</dbReference>
<dbReference type="PATRIC" id="fig|728005.3.peg.814"/>
<reference evidence="4 6" key="1">
    <citation type="submission" date="2015-03" db="EMBL/GenBank/DDBJ databases">
        <authorList>
            <person name="Lepp D."/>
            <person name="Hassan Y.I."/>
            <person name="Li X.-Z."/>
            <person name="Zhou T."/>
        </authorList>
    </citation>
    <scope>NUCLEOTIDE SEQUENCE [LARGE SCALE GENOMIC DNA]</scope>
    <source>
        <strain evidence="4 6">Cr7-05</strain>
    </source>
</reference>
<reference evidence="5 7" key="2">
    <citation type="submission" date="2016-10" db="EMBL/GenBank/DDBJ databases">
        <authorList>
            <person name="de Groot N.N."/>
        </authorList>
    </citation>
    <scope>NUCLEOTIDE SEQUENCE [LARGE SCALE GENOMIC DNA]</scope>
    <source>
        <strain evidence="5 7">CGMCC 1.10210</strain>
    </source>
</reference>
<name>A0A0F5PXQ7_9HYPH</name>
<dbReference type="CDD" id="cd01166">
    <property type="entry name" value="KdgK"/>
    <property type="match status" value="1"/>
</dbReference>
<evidence type="ECO:0000313" key="6">
    <source>
        <dbReference type="Proteomes" id="UP000033519"/>
    </source>
</evidence>
<dbReference type="AlphaFoldDB" id="A0A0F5PXQ7"/>
<keyword evidence="2 5" id="KW-0418">Kinase</keyword>
<protein>
    <submittedName>
        <fullName evidence="4 5">Ribokinase</fullName>
    </submittedName>
</protein>
<dbReference type="RefSeq" id="WP_046171482.1">
    <property type="nucleotide sequence ID" value="NZ_FOMB01000041.1"/>
</dbReference>
<organism evidence="5 7">
    <name type="scientific">Devosia psychrophila</name>
    <dbReference type="NCBI Taxonomy" id="728005"/>
    <lineage>
        <taxon>Bacteria</taxon>
        <taxon>Pseudomonadati</taxon>
        <taxon>Pseudomonadota</taxon>
        <taxon>Alphaproteobacteria</taxon>
        <taxon>Hyphomicrobiales</taxon>
        <taxon>Devosiaceae</taxon>
        <taxon>Devosia</taxon>
    </lineage>
</organism>
<evidence type="ECO:0000256" key="1">
    <source>
        <dbReference type="ARBA" id="ARBA00022679"/>
    </source>
</evidence>
<dbReference type="EMBL" id="FOMB01000041">
    <property type="protein sequence ID" value="SFD32900.1"/>
    <property type="molecule type" value="Genomic_DNA"/>
</dbReference>
<keyword evidence="1" id="KW-0808">Transferase</keyword>
<dbReference type="OrthoDB" id="9813569at2"/>
<dbReference type="GO" id="GO:0016301">
    <property type="term" value="F:kinase activity"/>
    <property type="evidence" value="ECO:0007669"/>
    <property type="project" value="UniProtKB-KW"/>
</dbReference>
<dbReference type="EMBL" id="LAPV01000130">
    <property type="protein sequence ID" value="KKC32594.1"/>
    <property type="molecule type" value="Genomic_DNA"/>
</dbReference>
<dbReference type="Pfam" id="PF00294">
    <property type="entry name" value="PfkB"/>
    <property type="match status" value="1"/>
</dbReference>
<evidence type="ECO:0000256" key="2">
    <source>
        <dbReference type="ARBA" id="ARBA00022777"/>
    </source>
</evidence>
<accession>A0A0F5PXQ7</accession>
<dbReference type="Gene3D" id="3.40.1190.20">
    <property type="match status" value="1"/>
</dbReference>
<evidence type="ECO:0000313" key="5">
    <source>
        <dbReference type="EMBL" id="SFD32900.1"/>
    </source>
</evidence>
<evidence type="ECO:0000313" key="7">
    <source>
        <dbReference type="Proteomes" id="UP000182258"/>
    </source>
</evidence>
<sequence>MTSQSKTGAVLSLGRIYCDLVFRGLDGMPQLGREVFAEEFTLTPGGGALITAAHLAALGRPAALLARFGTDELSSALGEQIKQLGLDLQFLDRHPTAGPQLTVVMVQNGERAFLSRRAGHARPASFERALAWSAATHLHIAEYATLHEMTDAISAAKRHGLTVSLDPSWDDTLIREPAFLAHAAGTDIFLPNLEEAEALSGLADPAAALAQLASKFPIVVLKCGGEGAMLAAAGQTLALPSRKVEVIDTTGAGDAFNAGFLHSWLNGAAFADCLAAAIQAGTRSVQAPGGIGSLQSPT</sequence>
<dbReference type="InterPro" id="IPR011611">
    <property type="entry name" value="PfkB_dom"/>
</dbReference>
<evidence type="ECO:0000313" key="4">
    <source>
        <dbReference type="EMBL" id="KKC32594.1"/>
    </source>
</evidence>
<dbReference type="SUPFAM" id="SSF53613">
    <property type="entry name" value="Ribokinase-like"/>
    <property type="match status" value="1"/>
</dbReference>
<keyword evidence="6" id="KW-1185">Reference proteome</keyword>
<dbReference type="PANTHER" id="PTHR10584">
    <property type="entry name" value="SUGAR KINASE"/>
    <property type="match status" value="1"/>
</dbReference>
<evidence type="ECO:0000259" key="3">
    <source>
        <dbReference type="Pfam" id="PF00294"/>
    </source>
</evidence>
<dbReference type="Proteomes" id="UP000033519">
    <property type="component" value="Unassembled WGS sequence"/>
</dbReference>